<dbReference type="SUPFAM" id="SSF140478">
    <property type="entry name" value="LemA-like"/>
    <property type="match status" value="1"/>
</dbReference>
<accession>A0A832MIH9</accession>
<dbReference type="PANTHER" id="PTHR34478:SF2">
    <property type="entry name" value="MEMBRANE PROTEIN"/>
    <property type="match status" value="1"/>
</dbReference>
<sequence length="202" mass="22515">MKLGGLLAIGVVAVLLLWAGGCVVGNYNQLVTTREAVNQQWAQVDNQLQRRNDLIGNLVETVKGTAIQEQEVFGAIADARARMSGARTPEERVAAGQEMDRALGGSALSRLLLVVENYPQLRSNEAFMQLMDEIAGTENRLATERMRYNQQVQGYNVQVKRFPTNLYASMFNFKESPYYEIPESARAAPKVDMGSLRDTTRR</sequence>
<comment type="subcellular location">
    <subcellularLocation>
        <location evidence="1">Membrane</location>
        <topology evidence="1">Single-pass membrane protein</topology>
    </subcellularLocation>
</comment>
<evidence type="ECO:0000256" key="1">
    <source>
        <dbReference type="ARBA" id="ARBA00004167"/>
    </source>
</evidence>
<evidence type="ECO:0000256" key="2">
    <source>
        <dbReference type="ARBA" id="ARBA00008854"/>
    </source>
</evidence>
<dbReference type="Pfam" id="PF04011">
    <property type="entry name" value="LemA"/>
    <property type="match status" value="1"/>
</dbReference>
<reference evidence="6" key="1">
    <citation type="journal article" date="2020" name="mSystems">
        <title>Genome- and Community-Level Interaction Insights into Carbon Utilization and Element Cycling Functions of Hydrothermarchaeota in Hydrothermal Sediment.</title>
        <authorList>
            <person name="Zhou Z."/>
            <person name="Liu Y."/>
            <person name="Xu W."/>
            <person name="Pan J."/>
            <person name="Luo Z.H."/>
            <person name="Li M."/>
        </authorList>
    </citation>
    <scope>NUCLEOTIDE SEQUENCE [LARGE SCALE GENOMIC DNA]</scope>
    <source>
        <strain evidence="6">SpSt-381</strain>
    </source>
</reference>
<evidence type="ECO:0000256" key="3">
    <source>
        <dbReference type="ARBA" id="ARBA00022692"/>
    </source>
</evidence>
<keyword evidence="3" id="KW-0812">Transmembrane</keyword>
<gene>
    <name evidence="6" type="ORF">ENR23_00090</name>
</gene>
<dbReference type="PROSITE" id="PS51257">
    <property type="entry name" value="PROKAR_LIPOPROTEIN"/>
    <property type="match status" value="1"/>
</dbReference>
<dbReference type="Gene3D" id="1.20.1440.20">
    <property type="entry name" value="LemA-like domain"/>
    <property type="match status" value="1"/>
</dbReference>
<dbReference type="GO" id="GO:0016020">
    <property type="term" value="C:membrane"/>
    <property type="evidence" value="ECO:0007669"/>
    <property type="project" value="UniProtKB-SubCell"/>
</dbReference>
<dbReference type="InterPro" id="IPR007156">
    <property type="entry name" value="MamQ_LemA"/>
</dbReference>
<evidence type="ECO:0000256" key="4">
    <source>
        <dbReference type="ARBA" id="ARBA00022989"/>
    </source>
</evidence>
<name>A0A832MIH9_UNCEI</name>
<dbReference type="AlphaFoldDB" id="A0A832MIH9"/>
<protein>
    <submittedName>
        <fullName evidence="6">LemA family protein</fullName>
    </submittedName>
</protein>
<comment type="caution">
    <text evidence="6">The sequence shown here is derived from an EMBL/GenBank/DDBJ whole genome shotgun (WGS) entry which is preliminary data.</text>
</comment>
<dbReference type="InterPro" id="IPR023353">
    <property type="entry name" value="LemA-like_dom_sf"/>
</dbReference>
<dbReference type="PANTHER" id="PTHR34478">
    <property type="entry name" value="PROTEIN LEMA"/>
    <property type="match status" value="1"/>
</dbReference>
<proteinExistence type="inferred from homology"/>
<evidence type="ECO:0000313" key="6">
    <source>
        <dbReference type="EMBL" id="HGZ41827.1"/>
    </source>
</evidence>
<keyword evidence="5" id="KW-0472">Membrane</keyword>
<comment type="similarity">
    <text evidence="2">Belongs to the LemA family.</text>
</comment>
<organism evidence="6">
    <name type="scientific">Eiseniibacteriota bacterium</name>
    <dbReference type="NCBI Taxonomy" id="2212470"/>
    <lineage>
        <taxon>Bacteria</taxon>
        <taxon>Candidatus Eiseniibacteriota</taxon>
    </lineage>
</organism>
<evidence type="ECO:0000256" key="5">
    <source>
        <dbReference type="ARBA" id="ARBA00023136"/>
    </source>
</evidence>
<keyword evidence="4" id="KW-1133">Transmembrane helix</keyword>
<dbReference type="EMBL" id="DSQF01000001">
    <property type="protein sequence ID" value="HGZ41827.1"/>
    <property type="molecule type" value="Genomic_DNA"/>
</dbReference>